<evidence type="ECO:0000256" key="2">
    <source>
        <dbReference type="SAM" id="Phobius"/>
    </source>
</evidence>
<dbReference type="InterPro" id="IPR021517">
    <property type="entry name" value="DUF3180"/>
</dbReference>
<dbReference type="AlphaFoldDB" id="A0A6N2RF44"/>
<sequence length="180" mass="18929">MKPLSIVLLIAEAAAASALAAAVTAFAIRQGAGPWIIHPALALVFVVVAGVLVWMGIQVRRFRAHKATWVDAVSAFRIAMFARASALGGVISAGLLAGMSLAFLARWEAQTSVYAGICGLMCALGAGLWGIAGVVVERWCVIDPKDDDTEVTKARARRDKGTLGAQRVSARKSDVSEGRR</sequence>
<protein>
    <recommendedName>
        <fullName evidence="5">DUF3180 domain-containing protein</fullName>
    </recommendedName>
</protein>
<evidence type="ECO:0000256" key="3">
    <source>
        <dbReference type="SAM" id="SignalP"/>
    </source>
</evidence>
<feature type="transmembrane region" description="Helical" evidence="2">
    <location>
        <begin position="113"/>
        <end position="136"/>
    </location>
</feature>
<keyword evidence="2" id="KW-1133">Transmembrane helix</keyword>
<evidence type="ECO:0000313" key="4">
    <source>
        <dbReference type="EMBL" id="VYS78455.1"/>
    </source>
</evidence>
<keyword evidence="2" id="KW-0812">Transmembrane</keyword>
<keyword evidence="3" id="KW-0732">Signal</keyword>
<feature type="compositionally biased region" description="Basic and acidic residues" evidence="1">
    <location>
        <begin position="171"/>
        <end position="180"/>
    </location>
</feature>
<evidence type="ECO:0008006" key="5">
    <source>
        <dbReference type="Google" id="ProtNLM"/>
    </source>
</evidence>
<reference evidence="4" key="1">
    <citation type="submission" date="2019-11" db="EMBL/GenBank/DDBJ databases">
        <authorList>
            <person name="Feng L."/>
        </authorList>
    </citation>
    <scope>NUCLEOTIDE SEQUENCE</scope>
    <source>
        <strain evidence="4">AodontolyticusLFYP35</strain>
    </source>
</reference>
<gene>
    <name evidence="4" type="ORF">AOLFYP35_00290</name>
</gene>
<feature type="chain" id="PRO_5039444647" description="DUF3180 domain-containing protein" evidence="3">
    <location>
        <begin position="21"/>
        <end position="180"/>
    </location>
</feature>
<feature type="signal peptide" evidence="3">
    <location>
        <begin position="1"/>
        <end position="20"/>
    </location>
</feature>
<dbReference type="EMBL" id="CACRSM010000002">
    <property type="protein sequence ID" value="VYS78455.1"/>
    <property type="molecule type" value="Genomic_DNA"/>
</dbReference>
<organism evidence="4">
    <name type="scientific">Schaalia odontolytica</name>
    <dbReference type="NCBI Taxonomy" id="1660"/>
    <lineage>
        <taxon>Bacteria</taxon>
        <taxon>Bacillati</taxon>
        <taxon>Actinomycetota</taxon>
        <taxon>Actinomycetes</taxon>
        <taxon>Actinomycetales</taxon>
        <taxon>Actinomycetaceae</taxon>
        <taxon>Schaalia</taxon>
    </lineage>
</organism>
<name>A0A6N2RF44_9ACTO</name>
<evidence type="ECO:0000256" key="1">
    <source>
        <dbReference type="SAM" id="MobiDB-lite"/>
    </source>
</evidence>
<accession>A0A6N2RF44</accession>
<proteinExistence type="predicted"/>
<feature type="transmembrane region" description="Helical" evidence="2">
    <location>
        <begin position="36"/>
        <end position="57"/>
    </location>
</feature>
<feature type="region of interest" description="Disordered" evidence="1">
    <location>
        <begin position="151"/>
        <end position="180"/>
    </location>
</feature>
<feature type="transmembrane region" description="Helical" evidence="2">
    <location>
        <begin position="86"/>
        <end position="107"/>
    </location>
</feature>
<keyword evidence="2" id="KW-0472">Membrane</keyword>
<dbReference type="Pfam" id="PF11377">
    <property type="entry name" value="DUF3180"/>
    <property type="match status" value="1"/>
</dbReference>